<dbReference type="EMBL" id="OV170229">
    <property type="protein sequence ID" value="CAH0731046.1"/>
    <property type="molecule type" value="Genomic_DNA"/>
</dbReference>
<dbReference type="Proteomes" id="UP000838878">
    <property type="component" value="Chromosome 9"/>
</dbReference>
<keyword evidence="2" id="KW-1185">Reference proteome</keyword>
<sequence>MERALSLAFEEDEEDEYVHRPRRPRWIREREEHFDTLDDQDFVTGFRLTKSTVLSVLESIEDKLEFASNMNNSISPINQLLCALRLYTTGCYQMTAADLCGFSTSTAHRIVHRVSAAIASLRPRLLSRTTR</sequence>
<evidence type="ECO:0000313" key="2">
    <source>
        <dbReference type="Proteomes" id="UP000838878"/>
    </source>
</evidence>
<dbReference type="AlphaFoldDB" id="A0A8J9V2L8"/>
<evidence type="ECO:0000313" key="1">
    <source>
        <dbReference type="EMBL" id="CAH0731046.1"/>
    </source>
</evidence>
<reference evidence="1" key="1">
    <citation type="submission" date="2021-12" db="EMBL/GenBank/DDBJ databases">
        <authorList>
            <person name="Martin H S."/>
        </authorList>
    </citation>
    <scope>NUCLEOTIDE SEQUENCE</scope>
</reference>
<accession>A0A8J9V2L8</accession>
<proteinExistence type="predicted"/>
<dbReference type="OrthoDB" id="6920749at2759"/>
<evidence type="ECO:0008006" key="3">
    <source>
        <dbReference type="Google" id="ProtNLM"/>
    </source>
</evidence>
<organism evidence="1 2">
    <name type="scientific">Brenthis ino</name>
    <name type="common">lesser marbled fritillary</name>
    <dbReference type="NCBI Taxonomy" id="405034"/>
    <lineage>
        <taxon>Eukaryota</taxon>
        <taxon>Metazoa</taxon>
        <taxon>Ecdysozoa</taxon>
        <taxon>Arthropoda</taxon>
        <taxon>Hexapoda</taxon>
        <taxon>Insecta</taxon>
        <taxon>Pterygota</taxon>
        <taxon>Neoptera</taxon>
        <taxon>Endopterygota</taxon>
        <taxon>Lepidoptera</taxon>
        <taxon>Glossata</taxon>
        <taxon>Ditrysia</taxon>
        <taxon>Papilionoidea</taxon>
        <taxon>Nymphalidae</taxon>
        <taxon>Heliconiinae</taxon>
        <taxon>Argynnini</taxon>
        <taxon>Brenthis</taxon>
    </lineage>
</organism>
<name>A0A8J9V2L8_9NEOP</name>
<gene>
    <name evidence="1" type="ORF">BINO364_LOCUS15959</name>
</gene>
<feature type="non-terminal residue" evidence="1">
    <location>
        <position position="131"/>
    </location>
</feature>
<protein>
    <recommendedName>
        <fullName evidence="3">Nuclease HARBI1</fullName>
    </recommendedName>
</protein>